<evidence type="ECO:0000313" key="1">
    <source>
        <dbReference type="EMBL" id="KAK3272752.1"/>
    </source>
</evidence>
<dbReference type="Proteomes" id="UP001190700">
    <property type="component" value="Unassembled WGS sequence"/>
</dbReference>
<gene>
    <name evidence="1" type="ORF">CYMTET_18974</name>
</gene>
<protein>
    <submittedName>
        <fullName evidence="1">Uncharacterized protein</fullName>
    </submittedName>
</protein>
<organism evidence="1 2">
    <name type="scientific">Cymbomonas tetramitiformis</name>
    <dbReference type="NCBI Taxonomy" id="36881"/>
    <lineage>
        <taxon>Eukaryota</taxon>
        <taxon>Viridiplantae</taxon>
        <taxon>Chlorophyta</taxon>
        <taxon>Pyramimonadophyceae</taxon>
        <taxon>Pyramimonadales</taxon>
        <taxon>Pyramimonadaceae</taxon>
        <taxon>Cymbomonas</taxon>
    </lineage>
</organism>
<dbReference type="Gene3D" id="2.60.120.260">
    <property type="entry name" value="Galactose-binding domain-like"/>
    <property type="match status" value="1"/>
</dbReference>
<name>A0AAE0G6X9_9CHLO</name>
<evidence type="ECO:0000313" key="2">
    <source>
        <dbReference type="Proteomes" id="UP001190700"/>
    </source>
</evidence>
<proteinExistence type="predicted"/>
<comment type="caution">
    <text evidence="1">The sequence shown here is derived from an EMBL/GenBank/DDBJ whole genome shotgun (WGS) entry which is preliminary data.</text>
</comment>
<reference evidence="1 2" key="1">
    <citation type="journal article" date="2015" name="Genome Biol. Evol.">
        <title>Comparative Genomics of a Bacterivorous Green Alga Reveals Evolutionary Causalities and Consequences of Phago-Mixotrophic Mode of Nutrition.</title>
        <authorList>
            <person name="Burns J.A."/>
            <person name="Paasch A."/>
            <person name="Narechania A."/>
            <person name="Kim E."/>
        </authorList>
    </citation>
    <scope>NUCLEOTIDE SEQUENCE [LARGE SCALE GENOMIC DNA]</scope>
    <source>
        <strain evidence="1 2">PLY_AMNH</strain>
    </source>
</reference>
<dbReference type="AlphaFoldDB" id="A0AAE0G6X9"/>
<keyword evidence="2" id="KW-1185">Reference proteome</keyword>
<sequence length="373" mass="42807">MISGLGHVYDPEWLEWVANPERMQREGKNFRVEQHGHVAQTTYHSIRDEGDWMTEWWYWYRAREAHDLYMGEINGLKATVKDLGLQVTSRVPLHRYRFTPGSMVRSTSRYLYRERTLRPYLGTTYPSAAPFLRLAREVYYSRLDDASEKRAAVERAQASWEIMQEAICRSLYGEIKAGTLFVEANQVANPHFNSDTNGRTSSWEAFGEGFGVERSADGGNFLTVESESVDSVLGAQQKIWLRQERAVPLLVAARGRARDLSSRELNSGYSVYLDLEHTDGTSTFGYTLPFHGTSEWQWESGVILPTKPVLVVYMFCLFRYRKGQADFDDITMRTLSPREACHADSKQEMNHSTVDVVYTRNTVVLHPQSQASK</sequence>
<accession>A0AAE0G6X9</accession>
<dbReference type="EMBL" id="LGRX02008808">
    <property type="protein sequence ID" value="KAK3272752.1"/>
    <property type="molecule type" value="Genomic_DNA"/>
</dbReference>